<dbReference type="OrthoDB" id="9797695at2"/>
<dbReference type="Pfam" id="PF00561">
    <property type="entry name" value="Abhydrolase_1"/>
    <property type="match status" value="1"/>
</dbReference>
<dbReference type="EMBL" id="JYON01000010">
    <property type="protein sequence ID" value="KJH71659.1"/>
    <property type="molecule type" value="Genomic_DNA"/>
</dbReference>
<keyword evidence="3" id="KW-1185">Reference proteome</keyword>
<proteinExistence type="predicted"/>
<dbReference type="SUPFAM" id="SSF53474">
    <property type="entry name" value="alpha/beta-Hydrolases"/>
    <property type="match status" value="1"/>
</dbReference>
<evidence type="ECO:0000313" key="3">
    <source>
        <dbReference type="Proteomes" id="UP000032452"/>
    </source>
</evidence>
<organism evidence="2 3">
    <name type="scientific">Aliterella atlantica CENA595</name>
    <dbReference type="NCBI Taxonomy" id="1618023"/>
    <lineage>
        <taxon>Bacteria</taxon>
        <taxon>Bacillati</taxon>
        <taxon>Cyanobacteriota</taxon>
        <taxon>Cyanophyceae</taxon>
        <taxon>Chroococcidiopsidales</taxon>
        <taxon>Aliterellaceae</taxon>
        <taxon>Aliterella</taxon>
    </lineage>
</organism>
<dbReference type="PANTHER" id="PTHR46438:SF11">
    <property type="entry name" value="LIPASE-RELATED"/>
    <property type="match status" value="1"/>
</dbReference>
<dbReference type="PRINTS" id="PR00111">
    <property type="entry name" value="ABHYDROLASE"/>
</dbReference>
<accession>A0A0D8ZT47</accession>
<name>A0A0D8ZT47_9CYAN</name>
<dbReference type="Proteomes" id="UP000032452">
    <property type="component" value="Unassembled WGS sequence"/>
</dbReference>
<comment type="caution">
    <text evidence="2">The sequence shown here is derived from an EMBL/GenBank/DDBJ whole genome shotgun (WGS) entry which is preliminary data.</text>
</comment>
<reference evidence="2 3" key="1">
    <citation type="submission" date="2015-02" db="EMBL/GenBank/DDBJ databases">
        <title>Draft genome of a novel marine cyanobacterium (Chroococcales) isolated from South Atlantic Ocean.</title>
        <authorList>
            <person name="Rigonato J."/>
            <person name="Alvarenga D.O."/>
            <person name="Branco L.H."/>
            <person name="Varani A.M."/>
            <person name="Brandini F.P."/>
            <person name="Fiore M.F."/>
        </authorList>
    </citation>
    <scope>NUCLEOTIDE SEQUENCE [LARGE SCALE GENOMIC DNA]</scope>
    <source>
        <strain evidence="2 3">CENA595</strain>
    </source>
</reference>
<gene>
    <name evidence="2" type="ORF">UH38_11355</name>
</gene>
<dbReference type="GO" id="GO:0016787">
    <property type="term" value="F:hydrolase activity"/>
    <property type="evidence" value="ECO:0007669"/>
    <property type="project" value="UniProtKB-KW"/>
</dbReference>
<feature type="domain" description="AB hydrolase-1" evidence="1">
    <location>
        <begin position="38"/>
        <end position="288"/>
    </location>
</feature>
<keyword evidence="2" id="KW-0378">Hydrolase</keyword>
<sequence>MQDWWQATFPQGRQTVEITDANGYQVSIAYGEKGQGQPLILIHGIASWGYSWRHCIHPLSQYFRVICFDAKGYGFSEKVNYPEKAGHQVIELERIIRALCDRPAIIVAESLGALIALAVVQAHPELCERLIIMNVPVFPTQLPSQGMRLLSLIPIQLIQLVDFLRLTYLFAPLIRAIAQYERQDVLSDDIKSAPDEIYWLTYPYIEFPGAIAKLTEEMQLSAREIEKLLQNQPNHISDIQAQLGNIKCPTLILWSDGDRWFPSSDGEKLRDRLPNSQLQILENCGHSASSSCPEAVNTAILGFLSN</sequence>
<protein>
    <submittedName>
        <fullName evidence="2">Alpha/beta hydrolase</fullName>
    </submittedName>
</protein>
<dbReference type="RefSeq" id="WP_045054766.1">
    <property type="nucleotide sequence ID" value="NZ_CAWMDP010000046.1"/>
</dbReference>
<evidence type="ECO:0000313" key="2">
    <source>
        <dbReference type="EMBL" id="KJH71659.1"/>
    </source>
</evidence>
<dbReference type="InterPro" id="IPR029058">
    <property type="entry name" value="AB_hydrolase_fold"/>
</dbReference>
<dbReference type="Gene3D" id="3.40.50.1820">
    <property type="entry name" value="alpha/beta hydrolase"/>
    <property type="match status" value="1"/>
</dbReference>
<dbReference type="STRING" id="1618023.UH38_11355"/>
<dbReference type="PANTHER" id="PTHR46438">
    <property type="entry name" value="ALPHA/BETA-HYDROLASES SUPERFAMILY PROTEIN"/>
    <property type="match status" value="1"/>
</dbReference>
<dbReference type="InterPro" id="IPR000073">
    <property type="entry name" value="AB_hydrolase_1"/>
</dbReference>
<dbReference type="PATRIC" id="fig|1618023.3.peg.4092"/>
<evidence type="ECO:0000259" key="1">
    <source>
        <dbReference type="Pfam" id="PF00561"/>
    </source>
</evidence>
<dbReference type="AlphaFoldDB" id="A0A0D8ZT47"/>